<proteinExistence type="predicted"/>
<dbReference type="EMBL" id="FN554889">
    <property type="protein sequence ID" value="CBG71897.1"/>
    <property type="molecule type" value="Genomic_DNA"/>
</dbReference>
<dbReference type="AlphaFoldDB" id="C9ZFB1"/>
<gene>
    <name evidence="1" type="ordered locus">SCAB_48461</name>
</gene>
<evidence type="ECO:0008006" key="3">
    <source>
        <dbReference type="Google" id="ProtNLM"/>
    </source>
</evidence>
<dbReference type="HOGENOM" id="CLU_2994899_0_0_11"/>
<keyword evidence="2" id="KW-1185">Reference proteome</keyword>
<reference evidence="1 2" key="1">
    <citation type="journal article" date="2010" name="Mol. Plant Microbe Interact.">
        <title>Streptomyces scabies 87-22 contains a coronafacic acid-like biosynthetic cluster that contributes to plant-microbe interactions.</title>
        <authorList>
            <person name="Bignell D.R."/>
            <person name="Seipke R.F."/>
            <person name="Huguet-Tapia J.C."/>
            <person name="Chambers A.H."/>
            <person name="Parry R.J."/>
            <person name="Loria R."/>
        </authorList>
    </citation>
    <scope>NUCLEOTIDE SEQUENCE [LARGE SCALE GENOMIC DNA]</scope>
    <source>
        <strain evidence="1 2">87.22</strain>
    </source>
</reference>
<dbReference type="KEGG" id="scb:SCAB_48461"/>
<sequence length="57" mass="6680">MPNVEKTPRQTVRVEKELWEKAGQAVGPRNRGESIRSFLRWLTHETDELPTRPEPPK</sequence>
<name>C9ZFB1_STRSW</name>
<dbReference type="Proteomes" id="UP000001444">
    <property type="component" value="Chromosome"/>
</dbReference>
<organism evidence="1 2">
    <name type="scientific">Streptomyces scabiei (strain 87.22)</name>
    <dbReference type="NCBI Taxonomy" id="680198"/>
    <lineage>
        <taxon>Bacteria</taxon>
        <taxon>Bacillati</taxon>
        <taxon>Actinomycetota</taxon>
        <taxon>Actinomycetes</taxon>
        <taxon>Kitasatosporales</taxon>
        <taxon>Streptomycetaceae</taxon>
        <taxon>Streptomyces</taxon>
    </lineage>
</organism>
<evidence type="ECO:0000313" key="2">
    <source>
        <dbReference type="Proteomes" id="UP000001444"/>
    </source>
</evidence>
<protein>
    <recommendedName>
        <fullName evidence="3">CopG family transcriptional regulator</fullName>
    </recommendedName>
</protein>
<evidence type="ECO:0000313" key="1">
    <source>
        <dbReference type="EMBL" id="CBG71897.1"/>
    </source>
</evidence>
<accession>C9ZFB1</accession>
<dbReference type="STRING" id="680198.SCAB_48461"/>